<reference evidence="1" key="1">
    <citation type="submission" date="2018-02" db="EMBL/GenBank/DDBJ databases">
        <title>The genomes of Aspergillus section Nigri reveals drivers in fungal speciation.</title>
        <authorList>
            <consortium name="DOE Joint Genome Institute"/>
            <person name="Vesth T.C."/>
            <person name="Nybo J."/>
            <person name="Theobald S."/>
            <person name="Brandl J."/>
            <person name="Frisvad J.C."/>
            <person name="Nielsen K.F."/>
            <person name="Lyhne E.K."/>
            <person name="Kogle M.E."/>
            <person name="Kuo A."/>
            <person name="Riley R."/>
            <person name="Clum A."/>
            <person name="Nolan M."/>
            <person name="Lipzen A."/>
            <person name="Salamov A."/>
            <person name="Henrissat B."/>
            <person name="Wiebenga A."/>
            <person name="De vries R.P."/>
            <person name="Grigoriev I.V."/>
            <person name="Mortensen U.H."/>
            <person name="Andersen M.R."/>
            <person name="Baker S.E."/>
        </authorList>
    </citation>
    <scope>NUCLEOTIDE SEQUENCE</scope>
    <source>
        <strain evidence="1">CBS 621.78</strain>
    </source>
</reference>
<sequence length="305" mass="34565">MAKETTFIDTQDGLKGLVDLIARQDTWMGDFKPLLYIDLEGRKLSRHGTISLMTVLVSPGHGLMSPRVIDIHSLGSVAFSTTGQRGNSLKDILESPQIIKAFFDVRNDSDALYAHYGVRLQGVRDIQLMESAGRPNTPGRKYLSGLSKCIEQALFNAREREKWMLDKTNGEALWNPQKGGSYSVFDKRPLLDAIIRYCVGDVQYLPTLYTRYRHSTDLWNQLIAEASQKRVSLSHAVEYQPEGPGRALSPWSPEQNKLLDEWNAPPPRPSGDYFSYDSDSDDGWYPYDDNDFEDWTRAPWQGPPS</sequence>
<accession>A0ACD1FVS5</accession>
<organism evidence="1 2">
    <name type="scientific">Aspergillus brunneoviolaceus CBS 621.78</name>
    <dbReference type="NCBI Taxonomy" id="1450534"/>
    <lineage>
        <taxon>Eukaryota</taxon>
        <taxon>Fungi</taxon>
        <taxon>Dikarya</taxon>
        <taxon>Ascomycota</taxon>
        <taxon>Pezizomycotina</taxon>
        <taxon>Eurotiomycetes</taxon>
        <taxon>Eurotiomycetidae</taxon>
        <taxon>Eurotiales</taxon>
        <taxon>Aspergillaceae</taxon>
        <taxon>Aspergillus</taxon>
        <taxon>Aspergillus subgen. Circumdati</taxon>
    </lineage>
</organism>
<evidence type="ECO:0000313" key="1">
    <source>
        <dbReference type="EMBL" id="RAH41076.1"/>
    </source>
</evidence>
<dbReference type="Proteomes" id="UP000249057">
    <property type="component" value="Unassembled WGS sequence"/>
</dbReference>
<keyword evidence="2" id="KW-1185">Reference proteome</keyword>
<evidence type="ECO:0000313" key="2">
    <source>
        <dbReference type="Proteomes" id="UP000249057"/>
    </source>
</evidence>
<protein>
    <submittedName>
        <fullName evidence="1">Uncharacterized protein</fullName>
    </submittedName>
</protein>
<proteinExistence type="predicted"/>
<gene>
    <name evidence="1" type="ORF">BO95DRAFT_436078</name>
</gene>
<name>A0ACD1FVS5_9EURO</name>
<dbReference type="EMBL" id="KZ825394">
    <property type="protein sequence ID" value="RAH41076.1"/>
    <property type="molecule type" value="Genomic_DNA"/>
</dbReference>